<dbReference type="Gene3D" id="3.40.50.1820">
    <property type="entry name" value="alpha/beta hydrolase"/>
    <property type="match status" value="1"/>
</dbReference>
<keyword evidence="9" id="KW-1185">Reference proteome</keyword>
<dbReference type="GO" id="GO:0004252">
    <property type="term" value="F:serine-type endopeptidase activity"/>
    <property type="evidence" value="ECO:0007669"/>
    <property type="project" value="InterPro"/>
</dbReference>
<dbReference type="PROSITE" id="PS00708">
    <property type="entry name" value="PRO_ENDOPEP_SER"/>
    <property type="match status" value="1"/>
</dbReference>
<dbReference type="SUPFAM" id="SSF53474">
    <property type="entry name" value="alpha/beta-Hydrolases"/>
    <property type="match status" value="1"/>
</dbReference>
<dbReference type="GO" id="GO:0006508">
    <property type="term" value="P:proteolysis"/>
    <property type="evidence" value="ECO:0007669"/>
    <property type="project" value="UniProtKB-KW"/>
</dbReference>
<keyword evidence="2" id="KW-0378">Hydrolase</keyword>
<name>A0AAV5AWE3_9FLAO</name>
<evidence type="ECO:0000313" key="9">
    <source>
        <dbReference type="Proteomes" id="UP001208692"/>
    </source>
</evidence>
<dbReference type="EMBL" id="BQKB01000023">
    <property type="protein sequence ID" value="GJM52973.1"/>
    <property type="molecule type" value="Genomic_DNA"/>
</dbReference>
<dbReference type="InterPro" id="IPR001375">
    <property type="entry name" value="Peptidase_S9_cat"/>
</dbReference>
<keyword evidence="3" id="KW-0732">Signal</keyword>
<dbReference type="InterPro" id="IPR050278">
    <property type="entry name" value="Serine_Prot_S9B/DPPIV"/>
</dbReference>
<reference evidence="6 9" key="1">
    <citation type="submission" date="2021-11" db="EMBL/GenBank/DDBJ databases">
        <title>Draft genome sequence of Capnocytophaga sp. strain KC07075 isolated from cat oral cavity.</title>
        <authorList>
            <person name="Suzuki M."/>
            <person name="Imaoka K."/>
            <person name="Kimura M."/>
            <person name="Morikawa S."/>
            <person name="Maeda K."/>
        </authorList>
    </citation>
    <scope>NUCLEOTIDE SEQUENCE</scope>
    <source>
        <strain evidence="6">KC07075</strain>
        <strain evidence="7 9">KC07079</strain>
    </source>
</reference>
<dbReference type="PANTHER" id="PTHR11731:SF193">
    <property type="entry name" value="DIPEPTIDYL PEPTIDASE 9"/>
    <property type="match status" value="1"/>
</dbReference>
<dbReference type="PANTHER" id="PTHR11731">
    <property type="entry name" value="PROTEASE FAMILY S9B,C DIPEPTIDYL-PEPTIDASE IV-RELATED"/>
    <property type="match status" value="1"/>
</dbReference>
<feature type="chain" id="PRO_5043506730" evidence="3">
    <location>
        <begin position="20"/>
        <end position="709"/>
    </location>
</feature>
<feature type="signal peptide" evidence="3">
    <location>
        <begin position="1"/>
        <end position="19"/>
    </location>
</feature>
<comment type="caution">
    <text evidence="6">The sequence shown here is derived from an EMBL/GenBank/DDBJ whole genome shotgun (WGS) entry which is preliminary data.</text>
</comment>
<organism evidence="6 8">
    <name type="scientific">Capnocytophaga catalasegens</name>
    <dbReference type="NCBI Taxonomy" id="1004260"/>
    <lineage>
        <taxon>Bacteria</taxon>
        <taxon>Pseudomonadati</taxon>
        <taxon>Bacteroidota</taxon>
        <taxon>Flavobacteriia</taxon>
        <taxon>Flavobacteriales</taxon>
        <taxon>Flavobacteriaceae</taxon>
        <taxon>Capnocytophaga</taxon>
    </lineage>
</organism>
<dbReference type="Pfam" id="PF00930">
    <property type="entry name" value="DPPIV_N"/>
    <property type="match status" value="1"/>
</dbReference>
<evidence type="ECO:0000256" key="2">
    <source>
        <dbReference type="ARBA" id="ARBA00022801"/>
    </source>
</evidence>
<evidence type="ECO:0000313" key="7">
    <source>
        <dbReference type="EMBL" id="GJM52973.1"/>
    </source>
</evidence>
<evidence type="ECO:0000313" key="6">
    <source>
        <dbReference type="EMBL" id="GJM49808.1"/>
    </source>
</evidence>
<dbReference type="Gene3D" id="2.140.10.30">
    <property type="entry name" value="Dipeptidylpeptidase IV, N-terminal domain"/>
    <property type="match status" value="1"/>
</dbReference>
<dbReference type="AlphaFoldDB" id="A0AAV5AWE3"/>
<dbReference type="InterPro" id="IPR029058">
    <property type="entry name" value="AB_hydrolase_fold"/>
</dbReference>
<evidence type="ECO:0000256" key="3">
    <source>
        <dbReference type="SAM" id="SignalP"/>
    </source>
</evidence>
<sequence length="709" mass="81850">MRKIVFITFLLVCTWFVRAQEKTISTVDATLGYWYGLYPETLYNLQWLKDTNAYVYATEQSFVITDAQTNKQTTISISDLKKTYPDIKKYPQIQYIDSHILVFRDDKSYQLYDYVAQKPFQFIEIDENAQNDVFNKQNNAVAYTIDNNLYIGTSQNAKIAVTNHQNSEIVSGQSIHRNEFGIKKGIFWSPNGNYLAFYEKNESNVTNYPLVDINTTPSSLKNIKYPMAGMPSEQAKVGIFNLKTQKVIYLDINTTDEHYLTNLSWSLDEKYILLAEINRAQNQYDLNRYDVVSGKKINTILTEKNDKWVEPENPAVFLPKSNNEFLWLSEKDGFMNVYLYNINGKLIKQLTNFQWVVQEIIGFDNKGENIFISGTGIDPREQKTFKIHLKSGKYENITPSEGTHNTQLSYNGNFLIDQFSNIQLPNRIEIIDLSKKNTRNTILNAVNPLRDYNIGTIELLKLKAEDNTDLYAKMIKPKHFDPTKKYPVLLYVYGGPHAQLVTNSWLASTELWMLAMASNENYIIFTLDNRGSANRGFAFESVIHRNLATYAIKDQLTAVDFLKKQKYIDPNRLSVYGWSFGGFLASSLMLRYPTFFTTAVAGGAVTDWKYYEVMYGERYMDTPQENPDGYQNTHVNNYIKNLKGKLLFIHGYLDDVVVPEHVLSVSQEAIKQGKLIDLFLYPNHKHNVSGQDRAHLTKLISEYIIEHNK</sequence>
<evidence type="ECO:0000313" key="8">
    <source>
        <dbReference type="Proteomes" id="UP001207736"/>
    </source>
</evidence>
<gene>
    <name evidence="6" type="primary">pepX2</name>
    <name evidence="6" type="ORF">RCZ15_07830</name>
    <name evidence="7" type="ORF">RCZ16_12900</name>
</gene>
<evidence type="ECO:0000259" key="4">
    <source>
        <dbReference type="Pfam" id="PF00326"/>
    </source>
</evidence>
<dbReference type="EMBL" id="BQKA01000013">
    <property type="protein sequence ID" value="GJM49808.1"/>
    <property type="molecule type" value="Genomic_DNA"/>
</dbReference>
<proteinExistence type="predicted"/>
<keyword evidence="1" id="KW-0645">Protease</keyword>
<dbReference type="Proteomes" id="UP001208692">
    <property type="component" value="Unassembled WGS sequence"/>
</dbReference>
<dbReference type="InterPro" id="IPR002471">
    <property type="entry name" value="Pept_S9_AS"/>
</dbReference>
<dbReference type="GO" id="GO:0008239">
    <property type="term" value="F:dipeptidyl-peptidase activity"/>
    <property type="evidence" value="ECO:0007669"/>
    <property type="project" value="TreeGrafter"/>
</dbReference>
<dbReference type="Pfam" id="PF00326">
    <property type="entry name" value="Peptidase_S9"/>
    <property type="match status" value="1"/>
</dbReference>
<protein>
    <submittedName>
        <fullName evidence="6">Peptidase S9</fullName>
    </submittedName>
</protein>
<feature type="domain" description="Dipeptidylpeptidase IV N-terminal" evidence="5">
    <location>
        <begin position="108"/>
        <end position="425"/>
    </location>
</feature>
<dbReference type="Proteomes" id="UP001207736">
    <property type="component" value="Unassembled WGS sequence"/>
</dbReference>
<accession>A0AAV5AWE3</accession>
<dbReference type="InterPro" id="IPR002469">
    <property type="entry name" value="Peptidase_S9B_N"/>
</dbReference>
<evidence type="ECO:0000256" key="1">
    <source>
        <dbReference type="ARBA" id="ARBA00022670"/>
    </source>
</evidence>
<dbReference type="RefSeq" id="WP_264846813.1">
    <property type="nucleotide sequence ID" value="NZ_BPMA01000031.1"/>
</dbReference>
<evidence type="ECO:0000259" key="5">
    <source>
        <dbReference type="Pfam" id="PF00930"/>
    </source>
</evidence>
<feature type="domain" description="Peptidase S9 prolyl oligopeptidase catalytic" evidence="4">
    <location>
        <begin position="512"/>
        <end position="706"/>
    </location>
</feature>
<dbReference type="SUPFAM" id="SSF82171">
    <property type="entry name" value="DPP6 N-terminal domain-like"/>
    <property type="match status" value="1"/>
</dbReference>